<keyword evidence="3" id="KW-0560">Oxidoreductase</keyword>
<protein>
    <recommendedName>
        <fullName evidence="9">Plastocyanin-like domain-containing protein</fullName>
    </recommendedName>
</protein>
<dbReference type="PANTHER" id="PTHR11709:SF518">
    <property type="entry name" value="MULTICOPPER OXIDASE"/>
    <property type="match status" value="1"/>
</dbReference>
<feature type="chain" id="PRO_5005539032" description="Plastocyanin-like domain-containing protein" evidence="4">
    <location>
        <begin position="22"/>
        <end position="544"/>
    </location>
</feature>
<dbReference type="InterPro" id="IPR011706">
    <property type="entry name" value="Cu-oxidase_C"/>
</dbReference>
<gene>
    <name evidence="7" type="ORF">SARC_06841</name>
</gene>
<keyword evidence="8" id="KW-1185">Reference proteome</keyword>
<evidence type="ECO:0000256" key="1">
    <source>
        <dbReference type="ARBA" id="ARBA00010609"/>
    </source>
</evidence>
<dbReference type="CDD" id="cd13853">
    <property type="entry name" value="CuRO_1_Tth-MCO_like"/>
    <property type="match status" value="1"/>
</dbReference>
<sequence length="544" mass="59991">MMVCIAWLLRFTSSVAVLALASPVVLHAQPAAHYEPLRQPTTYTSEDGKLDVTLTVTASRIHGPLRIEYNTRLYDGEFPGPTLRFKAGDDVNLLLRNELGFNDATAEAMSGNNELHHPNSTNMHLHGMHVASTGAQDNVALTIAPGFSFQYEYKINSKHHAGTTYYHPHLHGSTNLQVFGLMAGAFITEDNPDDTPENLLAMDDLVVMVQSVYLADEQAFLTVYGHNGTSNMPVGLKNPEGIKRNMLMVNGQYKPRIDFAIGELKRLRIISGLASEAMLFGLSKDSACQLYEMAYDGVYLPAPREAGTIFLPSGGRVDVAVQCSKSGSFALTTVPDKRLADYAQIWVPVPGPPTDPENVQPMLMIEVSSEEMPMELPDILPDLPEYLQKARDEDENPDAEWETSLSIELSDADGANVINGQAFDPKGPLLDSIELNAFYQWDLSAGEVFQEGEGYPQHPYHQHINHYLITASDHVTDGLLFRKGDFRDTIPLFESTPVGVRFYAADYTGPMMMHCHNLGHEDKGMMAVVGIDEASNDQASEDED</sequence>
<feature type="domain" description="Plastocyanin-like" evidence="5">
    <location>
        <begin position="416"/>
        <end position="532"/>
    </location>
</feature>
<dbReference type="PROSITE" id="PS00080">
    <property type="entry name" value="MULTICOPPER_OXIDASE2"/>
    <property type="match status" value="1"/>
</dbReference>
<evidence type="ECO:0000256" key="2">
    <source>
        <dbReference type="ARBA" id="ARBA00022723"/>
    </source>
</evidence>
<evidence type="ECO:0000256" key="4">
    <source>
        <dbReference type="SAM" id="SignalP"/>
    </source>
</evidence>
<comment type="similarity">
    <text evidence="1">Belongs to the multicopper oxidase family.</text>
</comment>
<feature type="domain" description="Plastocyanin-like" evidence="6">
    <location>
        <begin position="113"/>
        <end position="190"/>
    </location>
</feature>
<dbReference type="SUPFAM" id="SSF49503">
    <property type="entry name" value="Cupredoxins"/>
    <property type="match status" value="3"/>
</dbReference>
<dbReference type="Pfam" id="PF07731">
    <property type="entry name" value="Cu-oxidase_2"/>
    <property type="match status" value="1"/>
</dbReference>
<dbReference type="STRING" id="667725.A0A0L0FVX8"/>
<dbReference type="InterPro" id="IPR045087">
    <property type="entry name" value="Cu-oxidase_fam"/>
</dbReference>
<name>A0A0L0FVX8_9EUKA</name>
<dbReference type="InterPro" id="IPR011707">
    <property type="entry name" value="Cu-oxidase-like_N"/>
</dbReference>
<organism evidence="7 8">
    <name type="scientific">Sphaeroforma arctica JP610</name>
    <dbReference type="NCBI Taxonomy" id="667725"/>
    <lineage>
        <taxon>Eukaryota</taxon>
        <taxon>Ichthyosporea</taxon>
        <taxon>Ichthyophonida</taxon>
        <taxon>Sphaeroforma</taxon>
    </lineage>
</organism>
<evidence type="ECO:0000259" key="6">
    <source>
        <dbReference type="Pfam" id="PF07732"/>
    </source>
</evidence>
<dbReference type="GO" id="GO:0016491">
    <property type="term" value="F:oxidoreductase activity"/>
    <property type="evidence" value="ECO:0007669"/>
    <property type="project" value="UniProtKB-KW"/>
</dbReference>
<keyword evidence="2" id="KW-0479">Metal-binding</keyword>
<evidence type="ECO:0008006" key="9">
    <source>
        <dbReference type="Google" id="ProtNLM"/>
    </source>
</evidence>
<dbReference type="RefSeq" id="XP_014154706.1">
    <property type="nucleotide sequence ID" value="XM_014299231.1"/>
</dbReference>
<evidence type="ECO:0000256" key="3">
    <source>
        <dbReference type="ARBA" id="ARBA00023002"/>
    </source>
</evidence>
<evidence type="ECO:0000259" key="5">
    <source>
        <dbReference type="Pfam" id="PF07731"/>
    </source>
</evidence>
<dbReference type="Gene3D" id="2.60.40.420">
    <property type="entry name" value="Cupredoxins - blue copper proteins"/>
    <property type="match status" value="3"/>
</dbReference>
<dbReference type="GeneID" id="25907345"/>
<accession>A0A0L0FVX8</accession>
<keyword evidence="4" id="KW-0732">Signal</keyword>
<dbReference type="Pfam" id="PF07732">
    <property type="entry name" value="Cu-oxidase_3"/>
    <property type="match status" value="1"/>
</dbReference>
<dbReference type="eggNOG" id="ENOG502RBNT">
    <property type="taxonomic scope" value="Eukaryota"/>
</dbReference>
<dbReference type="Proteomes" id="UP000054560">
    <property type="component" value="Unassembled WGS sequence"/>
</dbReference>
<dbReference type="OrthoDB" id="2121828at2759"/>
<proteinExistence type="inferred from homology"/>
<dbReference type="InterPro" id="IPR008972">
    <property type="entry name" value="Cupredoxin"/>
</dbReference>
<feature type="signal peptide" evidence="4">
    <location>
        <begin position="1"/>
        <end position="21"/>
    </location>
</feature>
<dbReference type="GO" id="GO:0005507">
    <property type="term" value="F:copper ion binding"/>
    <property type="evidence" value="ECO:0007669"/>
    <property type="project" value="InterPro"/>
</dbReference>
<dbReference type="EMBL" id="KQ242105">
    <property type="protein sequence ID" value="KNC80804.1"/>
    <property type="molecule type" value="Genomic_DNA"/>
</dbReference>
<evidence type="ECO:0000313" key="7">
    <source>
        <dbReference type="EMBL" id="KNC80804.1"/>
    </source>
</evidence>
<dbReference type="AlphaFoldDB" id="A0A0L0FVX8"/>
<evidence type="ECO:0000313" key="8">
    <source>
        <dbReference type="Proteomes" id="UP000054560"/>
    </source>
</evidence>
<dbReference type="PANTHER" id="PTHR11709">
    <property type="entry name" value="MULTI-COPPER OXIDASE"/>
    <property type="match status" value="1"/>
</dbReference>
<dbReference type="InterPro" id="IPR002355">
    <property type="entry name" value="Cu_oxidase_Cu_BS"/>
</dbReference>
<reference evidence="7 8" key="1">
    <citation type="submission" date="2011-02" db="EMBL/GenBank/DDBJ databases">
        <title>The Genome Sequence of Sphaeroforma arctica JP610.</title>
        <authorList>
            <consortium name="The Broad Institute Genome Sequencing Platform"/>
            <person name="Russ C."/>
            <person name="Cuomo C."/>
            <person name="Young S.K."/>
            <person name="Zeng Q."/>
            <person name="Gargeya S."/>
            <person name="Alvarado L."/>
            <person name="Berlin A."/>
            <person name="Chapman S.B."/>
            <person name="Chen Z."/>
            <person name="Freedman E."/>
            <person name="Gellesch M."/>
            <person name="Goldberg J."/>
            <person name="Griggs A."/>
            <person name="Gujja S."/>
            <person name="Heilman E."/>
            <person name="Heiman D."/>
            <person name="Howarth C."/>
            <person name="Mehta T."/>
            <person name="Neiman D."/>
            <person name="Pearson M."/>
            <person name="Roberts A."/>
            <person name="Saif S."/>
            <person name="Shea T."/>
            <person name="Shenoy N."/>
            <person name="Sisk P."/>
            <person name="Stolte C."/>
            <person name="Sykes S."/>
            <person name="White J."/>
            <person name="Yandava C."/>
            <person name="Burger G."/>
            <person name="Gray M.W."/>
            <person name="Holland P.W.H."/>
            <person name="King N."/>
            <person name="Lang F.B.F."/>
            <person name="Roger A.J."/>
            <person name="Ruiz-Trillo I."/>
            <person name="Haas B."/>
            <person name="Nusbaum C."/>
            <person name="Birren B."/>
        </authorList>
    </citation>
    <scope>NUCLEOTIDE SEQUENCE [LARGE SCALE GENOMIC DNA]</scope>
    <source>
        <strain evidence="7 8">JP610</strain>
    </source>
</reference>